<reference evidence="2" key="1">
    <citation type="submission" date="2023-03" db="EMBL/GenBank/DDBJ databases">
        <title>Massive genome expansion in bonnet fungi (Mycena s.s.) driven by repeated elements and novel gene families across ecological guilds.</title>
        <authorList>
            <consortium name="Lawrence Berkeley National Laboratory"/>
            <person name="Harder C.B."/>
            <person name="Miyauchi S."/>
            <person name="Viragh M."/>
            <person name="Kuo A."/>
            <person name="Thoen E."/>
            <person name="Andreopoulos B."/>
            <person name="Lu D."/>
            <person name="Skrede I."/>
            <person name="Drula E."/>
            <person name="Henrissat B."/>
            <person name="Morin E."/>
            <person name="Kohler A."/>
            <person name="Barry K."/>
            <person name="LaButti K."/>
            <person name="Morin E."/>
            <person name="Salamov A."/>
            <person name="Lipzen A."/>
            <person name="Mereny Z."/>
            <person name="Hegedus B."/>
            <person name="Baldrian P."/>
            <person name="Stursova M."/>
            <person name="Weitz H."/>
            <person name="Taylor A."/>
            <person name="Grigoriev I.V."/>
            <person name="Nagy L.G."/>
            <person name="Martin F."/>
            <person name="Kauserud H."/>
        </authorList>
    </citation>
    <scope>NUCLEOTIDE SEQUENCE</scope>
    <source>
        <strain evidence="2">9144</strain>
    </source>
</reference>
<protein>
    <submittedName>
        <fullName evidence="2">Uncharacterized protein</fullName>
    </submittedName>
</protein>
<dbReference type="AlphaFoldDB" id="A0AAD6VBN1"/>
<evidence type="ECO:0000313" key="3">
    <source>
        <dbReference type="Proteomes" id="UP001219525"/>
    </source>
</evidence>
<keyword evidence="3" id="KW-1185">Reference proteome</keyword>
<gene>
    <name evidence="2" type="ORF">GGX14DRAFT_567078</name>
</gene>
<accession>A0AAD6VBN1</accession>
<evidence type="ECO:0000313" key="2">
    <source>
        <dbReference type="EMBL" id="KAJ7208349.1"/>
    </source>
</evidence>
<dbReference type="Proteomes" id="UP001219525">
    <property type="component" value="Unassembled WGS sequence"/>
</dbReference>
<name>A0AAD6VBN1_9AGAR</name>
<proteinExistence type="predicted"/>
<evidence type="ECO:0000256" key="1">
    <source>
        <dbReference type="SAM" id="MobiDB-lite"/>
    </source>
</evidence>
<organism evidence="2 3">
    <name type="scientific">Mycena pura</name>
    <dbReference type="NCBI Taxonomy" id="153505"/>
    <lineage>
        <taxon>Eukaryota</taxon>
        <taxon>Fungi</taxon>
        <taxon>Dikarya</taxon>
        <taxon>Basidiomycota</taxon>
        <taxon>Agaricomycotina</taxon>
        <taxon>Agaricomycetes</taxon>
        <taxon>Agaricomycetidae</taxon>
        <taxon>Agaricales</taxon>
        <taxon>Marasmiineae</taxon>
        <taxon>Mycenaceae</taxon>
        <taxon>Mycena</taxon>
    </lineage>
</organism>
<dbReference type="EMBL" id="JARJCW010000034">
    <property type="protein sequence ID" value="KAJ7208349.1"/>
    <property type="molecule type" value="Genomic_DNA"/>
</dbReference>
<feature type="region of interest" description="Disordered" evidence="1">
    <location>
        <begin position="19"/>
        <end position="38"/>
    </location>
</feature>
<comment type="caution">
    <text evidence="2">The sequence shown here is derived from an EMBL/GenBank/DDBJ whole genome shotgun (WGS) entry which is preliminary data.</text>
</comment>
<sequence>MPPTSRFVLDNDKLICRQSRDGIPAPPNSSPSAPTSRAACARHRLGRKTADRHYTLMGRFDRMQTELNDITTRIFRLHDAHTLLPAATLSAVIADVARASSLCRALCTAVFTQTTSRAFTFLHDATSAVSEARDAFLRPLVDPRVFFRG</sequence>